<gene>
    <name evidence="2" type="ORF">LGLO00237_LOCUS25131</name>
</gene>
<dbReference type="InterPro" id="IPR011992">
    <property type="entry name" value="EF-hand-dom_pair"/>
</dbReference>
<dbReference type="GO" id="GO:0005509">
    <property type="term" value="F:calcium ion binding"/>
    <property type="evidence" value="ECO:0007669"/>
    <property type="project" value="InterPro"/>
</dbReference>
<proteinExistence type="predicted"/>
<feature type="domain" description="EF-hand" evidence="1">
    <location>
        <begin position="3"/>
        <end position="38"/>
    </location>
</feature>
<name>A0A7S4DVT2_9EUKA</name>
<evidence type="ECO:0000259" key="1">
    <source>
        <dbReference type="PROSITE" id="PS50222"/>
    </source>
</evidence>
<accession>A0A7S4DVT2</accession>
<dbReference type="EMBL" id="HBIV01035203">
    <property type="protein sequence ID" value="CAE0673426.1"/>
    <property type="molecule type" value="Transcribed_RNA"/>
</dbReference>
<dbReference type="Gene3D" id="1.10.238.10">
    <property type="entry name" value="EF-hand"/>
    <property type="match status" value="1"/>
</dbReference>
<protein>
    <recommendedName>
        <fullName evidence="1">EF-hand domain-containing protein</fullName>
    </recommendedName>
</protein>
<dbReference type="AlphaFoldDB" id="A0A7S4DVT2"/>
<dbReference type="PROSITE" id="PS50222">
    <property type="entry name" value="EF_HAND_2"/>
    <property type="match status" value="1"/>
</dbReference>
<evidence type="ECO:0000313" key="2">
    <source>
        <dbReference type="EMBL" id="CAE0673426.1"/>
    </source>
</evidence>
<organism evidence="2">
    <name type="scientific">Lotharella globosa</name>
    <dbReference type="NCBI Taxonomy" id="91324"/>
    <lineage>
        <taxon>Eukaryota</taxon>
        <taxon>Sar</taxon>
        <taxon>Rhizaria</taxon>
        <taxon>Cercozoa</taxon>
        <taxon>Chlorarachniophyceae</taxon>
        <taxon>Lotharella</taxon>
    </lineage>
</organism>
<dbReference type="SUPFAM" id="SSF47473">
    <property type="entry name" value="EF-hand"/>
    <property type="match status" value="1"/>
</dbReference>
<dbReference type="InterPro" id="IPR002048">
    <property type="entry name" value="EF_hand_dom"/>
</dbReference>
<reference evidence="2" key="1">
    <citation type="submission" date="2021-01" db="EMBL/GenBank/DDBJ databases">
        <authorList>
            <person name="Corre E."/>
            <person name="Pelletier E."/>
            <person name="Niang G."/>
            <person name="Scheremetjew M."/>
            <person name="Finn R."/>
            <person name="Kale V."/>
            <person name="Holt S."/>
            <person name="Cochrane G."/>
            <person name="Meng A."/>
            <person name="Brown T."/>
            <person name="Cohen L."/>
        </authorList>
    </citation>
    <scope>NUCLEOTIDE SEQUENCE</scope>
    <source>
        <strain evidence="2">CCCM811</strain>
    </source>
</reference>
<sequence>MGGTVSLTDKLFKAIDNDGSGGITKAELADWFGHKIPHLSERDKENMLSSIGEGKEMSREEFNGFFKRWTADQLESASATIVRLHNMVHEVEDIFDEQEDTKGYIERGHLVALLNPTHRGGIYDKQLRGLFRLLDPQNTGVIETIKLSEEFLRHYKLASRTSGVCPCILCEFAYDEIYKRAHTKGCCGCGNQLKYLDRALEYEHNKCRACVSLRACGF</sequence>